<protein>
    <submittedName>
        <fullName evidence="2">Putative transposase</fullName>
    </submittedName>
</protein>
<dbReference type="EMBL" id="FQ312004">
    <property type="protein sequence ID" value="CBW22463.1"/>
    <property type="molecule type" value="Genomic_DNA"/>
</dbReference>
<dbReference type="SMART" id="SM01126">
    <property type="entry name" value="DDE_Tnp_IS1595"/>
    <property type="match status" value="1"/>
</dbReference>
<name>E1WVE0_BACF6</name>
<dbReference type="Pfam" id="PF12762">
    <property type="entry name" value="DDE_Tnp_IS1595"/>
    <property type="match status" value="1"/>
</dbReference>
<organism evidence="2 3">
    <name type="scientific">Bacteroides fragilis (strain 638R)</name>
    <dbReference type="NCBI Taxonomy" id="862962"/>
    <lineage>
        <taxon>Bacteria</taxon>
        <taxon>Pseudomonadati</taxon>
        <taxon>Bacteroidota</taxon>
        <taxon>Bacteroidia</taxon>
        <taxon>Bacteroidales</taxon>
        <taxon>Bacteroidaceae</taxon>
        <taxon>Bacteroides</taxon>
    </lineage>
</organism>
<gene>
    <name evidence="2" type="ordered locus">BF638R_1939</name>
</gene>
<accession>E1WVE0</accession>
<evidence type="ECO:0000313" key="3">
    <source>
        <dbReference type="Proteomes" id="UP000008560"/>
    </source>
</evidence>
<dbReference type="PANTHER" id="PTHR47163:SF2">
    <property type="entry name" value="SI:DKEY-17M8.2"/>
    <property type="match status" value="1"/>
</dbReference>
<dbReference type="HOGENOM" id="CLU_044348_1_2_10"/>
<dbReference type="KEGG" id="bfg:BF638R_1939"/>
<dbReference type="PANTHER" id="PTHR47163">
    <property type="entry name" value="DDE_TNP_IS1595 DOMAIN-CONTAINING PROTEIN"/>
    <property type="match status" value="1"/>
</dbReference>
<reference evidence="2 3" key="1">
    <citation type="journal article" date="2010" name="Microbiology">
        <title>Twenty-eight divergent polysaccharide loci specifying within- and amongst-strain capsule diversity in three strains of Bacteroides fragilis.</title>
        <authorList>
            <person name="Patrick S."/>
            <person name="Blakely G.W."/>
            <person name="Houston S."/>
            <person name="Moore J."/>
            <person name="Abratt V.R."/>
            <person name="Bertalan M."/>
            <person name="Cerdeno-Tarraga A.M."/>
            <person name="Quail M.A."/>
            <person name="Corton N."/>
            <person name="Corton C."/>
            <person name="Bignell A."/>
            <person name="Barron A."/>
            <person name="Clark L."/>
            <person name="Bentley S.D."/>
            <person name="Parkhill J."/>
        </authorList>
    </citation>
    <scope>NUCLEOTIDE SEQUENCE [LARGE SCALE GENOMIC DNA]</scope>
    <source>
        <strain evidence="2 3">638R</strain>
    </source>
</reference>
<dbReference type="InterPro" id="IPR053164">
    <property type="entry name" value="IS1016-like_transposase"/>
</dbReference>
<proteinExistence type="predicted"/>
<evidence type="ECO:0000259" key="1">
    <source>
        <dbReference type="SMART" id="SM01126"/>
    </source>
</evidence>
<dbReference type="PATRIC" id="fig|862962.3.peg.1962"/>
<dbReference type="AlphaFoldDB" id="E1WVE0"/>
<dbReference type="Proteomes" id="UP000008560">
    <property type="component" value="Chromosome"/>
</dbReference>
<feature type="domain" description="ISXO2-like transposase" evidence="1">
    <location>
        <begin position="136"/>
        <end position="284"/>
    </location>
</feature>
<evidence type="ECO:0000313" key="2">
    <source>
        <dbReference type="EMBL" id="CBW22463.1"/>
    </source>
</evidence>
<dbReference type="NCBIfam" id="NF033547">
    <property type="entry name" value="transpos_IS1595"/>
    <property type="match status" value="1"/>
</dbReference>
<dbReference type="InterPro" id="IPR024445">
    <property type="entry name" value="Tnp_ISXO2-like"/>
</dbReference>
<sequence length="317" mass="37210">MEDRLMKDPFKLNVKSIMALYELFPTEEACIKHLEAINWHDKPVSPFDKTSRVYKLKSGKYRCKNTGKNFTVRTGTMFEKTKISLRKWFTAIWIVTNDKSGISSYQLASHIEVTQKTAWYMLQKIRRQMYLANESMLKGKVEADETYIGGRNKNRHWNKKVKHSQGRSHKDKTTVVGMIERDGFLVAKVTKDTTADTLSSLILAFVEPDTILFTDENASYNQIGRIYERYYVDHGKHQYGNGDITTNRIEGAWTVLKRMYHGTYINLPKKHLQKYVDEFVYRYNLRDISNSDRFNCFLCCADTRYTYKQIKESVCLK</sequence>